<keyword evidence="12" id="KW-0865">Zymogen</keyword>
<name>A0A2H1VA27_SPOFR</name>
<keyword evidence="9" id="KW-0862">Zinc</keyword>
<dbReference type="PANTHER" id="PTHR11705:SF143">
    <property type="entry name" value="SLL0236 PROTEIN"/>
    <property type="match status" value="1"/>
</dbReference>
<comment type="similarity">
    <text evidence="3 14">Belongs to the peptidase M14 family.</text>
</comment>
<gene>
    <name evidence="16" type="ORF">SFRICE_005156</name>
</gene>
<dbReference type="GO" id="GO:0006508">
    <property type="term" value="P:proteolysis"/>
    <property type="evidence" value="ECO:0007669"/>
    <property type="project" value="UniProtKB-KW"/>
</dbReference>
<evidence type="ECO:0000259" key="15">
    <source>
        <dbReference type="PROSITE" id="PS52035"/>
    </source>
</evidence>
<sequence>MANKNISIWSLTPTKADFMVRAEHKVEVQRQLLARKLNHTVLIMNVQRRIDTEPAMPALWTETSLRDGKQVPRGENHPMTSPALGEARGSVRLLLTKNHPVPSPAFRAGDPVNPLGSPQLRKETLPTSKYFLGLLLIYRIATTTACANSHDIAAGHRLSWKKYPTLNIIEEYYNFLAEDYSSICKVQSIGRTVENRTIHMINITNGNPRNKIILITGGQHAREWISVTSALYILHNIVTNFDTQKNYMKNKNWLIIPVVNPDGYAYTHGVDRLWRKNRRRTDWRIPGITQHSECKTTYSGPHPFSEAESIALRDLILSLEPKPIALVDLHAYGKLILYPWSARTAPTQDRDMHKAVASKMRTSIFKTTKQNYTFGATYHLVYPATGTFVDWAYANGVTHAYVIESRDKGELGFLIPPGEIEDTGKELYAAVRTLSRFINLPNRLSQEKVENQTWF</sequence>
<evidence type="ECO:0000256" key="5">
    <source>
        <dbReference type="ARBA" id="ARBA00022670"/>
    </source>
</evidence>
<evidence type="ECO:0000256" key="14">
    <source>
        <dbReference type="PROSITE-ProRule" id="PRU01379"/>
    </source>
</evidence>
<dbReference type="GO" id="GO:0008270">
    <property type="term" value="F:zinc ion binding"/>
    <property type="evidence" value="ECO:0007669"/>
    <property type="project" value="InterPro"/>
</dbReference>
<keyword evidence="5" id="KW-0645">Protease</keyword>
<dbReference type="InterPro" id="IPR000834">
    <property type="entry name" value="Peptidase_M14"/>
</dbReference>
<dbReference type="SUPFAM" id="SSF54897">
    <property type="entry name" value="Protease propeptides/inhibitors"/>
    <property type="match status" value="1"/>
</dbReference>
<protein>
    <submittedName>
        <fullName evidence="16">SFRICE_005156</fullName>
    </submittedName>
</protein>
<dbReference type="PRINTS" id="PR00765">
    <property type="entry name" value="CRBOXYPTASEA"/>
</dbReference>
<dbReference type="PROSITE" id="PS00132">
    <property type="entry name" value="CARBOXYPEPT_ZN_1"/>
    <property type="match status" value="1"/>
</dbReference>
<dbReference type="SUPFAM" id="SSF53187">
    <property type="entry name" value="Zn-dependent exopeptidases"/>
    <property type="match status" value="1"/>
</dbReference>
<evidence type="ECO:0000256" key="6">
    <source>
        <dbReference type="ARBA" id="ARBA00022723"/>
    </source>
</evidence>
<comment type="function">
    <text evidence="2">Extracellular metalloprotease that contributes to pathogenicity.</text>
</comment>
<evidence type="ECO:0000256" key="10">
    <source>
        <dbReference type="ARBA" id="ARBA00023026"/>
    </source>
</evidence>
<evidence type="ECO:0000256" key="1">
    <source>
        <dbReference type="ARBA" id="ARBA00001947"/>
    </source>
</evidence>
<feature type="active site" description="Proton donor/acceptor" evidence="14">
    <location>
        <position position="404"/>
    </location>
</feature>
<evidence type="ECO:0000256" key="13">
    <source>
        <dbReference type="ARBA" id="ARBA00023157"/>
    </source>
</evidence>
<keyword evidence="10" id="KW-0843">Virulence</keyword>
<evidence type="ECO:0000256" key="9">
    <source>
        <dbReference type="ARBA" id="ARBA00022833"/>
    </source>
</evidence>
<dbReference type="Pfam" id="PF02244">
    <property type="entry name" value="Propep_M14"/>
    <property type="match status" value="1"/>
</dbReference>
<evidence type="ECO:0000256" key="12">
    <source>
        <dbReference type="ARBA" id="ARBA00023145"/>
    </source>
</evidence>
<accession>A0A2H1VA27</accession>
<dbReference type="AlphaFoldDB" id="A0A2H1VA27"/>
<dbReference type="InterPro" id="IPR057246">
    <property type="entry name" value="CARBOXYPEPT_ZN_1"/>
</dbReference>
<dbReference type="SMART" id="SM00631">
    <property type="entry name" value="Zn_pept"/>
    <property type="match status" value="1"/>
</dbReference>
<evidence type="ECO:0000256" key="7">
    <source>
        <dbReference type="ARBA" id="ARBA00022729"/>
    </source>
</evidence>
<dbReference type="GO" id="GO:0005615">
    <property type="term" value="C:extracellular space"/>
    <property type="evidence" value="ECO:0007669"/>
    <property type="project" value="TreeGrafter"/>
</dbReference>
<keyword evidence="11" id="KW-0482">Metalloprotease</keyword>
<evidence type="ECO:0000256" key="4">
    <source>
        <dbReference type="ARBA" id="ARBA00022645"/>
    </source>
</evidence>
<dbReference type="Pfam" id="PF00246">
    <property type="entry name" value="Peptidase_M14"/>
    <property type="match status" value="1"/>
</dbReference>
<dbReference type="PROSITE" id="PS52035">
    <property type="entry name" value="PEPTIDASE_M14"/>
    <property type="match status" value="1"/>
</dbReference>
<dbReference type="FunFam" id="3.40.630.10:FF:000084">
    <property type="entry name" value="Carboxypeptidase B2"/>
    <property type="match status" value="1"/>
</dbReference>
<dbReference type="PANTHER" id="PTHR11705">
    <property type="entry name" value="PROTEASE FAMILY M14 CARBOXYPEPTIDASE A,B"/>
    <property type="match status" value="1"/>
</dbReference>
<keyword evidence="7" id="KW-0732">Signal</keyword>
<keyword evidence="6" id="KW-0479">Metal-binding</keyword>
<dbReference type="GO" id="GO:0004181">
    <property type="term" value="F:metallocarboxypeptidase activity"/>
    <property type="evidence" value="ECO:0007669"/>
    <property type="project" value="InterPro"/>
</dbReference>
<evidence type="ECO:0000256" key="11">
    <source>
        <dbReference type="ARBA" id="ARBA00023049"/>
    </source>
</evidence>
<evidence type="ECO:0000256" key="3">
    <source>
        <dbReference type="ARBA" id="ARBA00005988"/>
    </source>
</evidence>
<feature type="domain" description="Peptidase M14" evidence="15">
    <location>
        <begin position="162"/>
        <end position="438"/>
    </location>
</feature>
<evidence type="ECO:0000313" key="16">
    <source>
        <dbReference type="EMBL" id="SOQ37689.1"/>
    </source>
</evidence>
<evidence type="ECO:0000256" key="2">
    <source>
        <dbReference type="ARBA" id="ARBA00003091"/>
    </source>
</evidence>
<organism evidence="16">
    <name type="scientific">Spodoptera frugiperda</name>
    <name type="common">Fall armyworm</name>
    <dbReference type="NCBI Taxonomy" id="7108"/>
    <lineage>
        <taxon>Eukaryota</taxon>
        <taxon>Metazoa</taxon>
        <taxon>Ecdysozoa</taxon>
        <taxon>Arthropoda</taxon>
        <taxon>Hexapoda</taxon>
        <taxon>Insecta</taxon>
        <taxon>Pterygota</taxon>
        <taxon>Neoptera</taxon>
        <taxon>Endopterygota</taxon>
        <taxon>Lepidoptera</taxon>
        <taxon>Glossata</taxon>
        <taxon>Ditrysia</taxon>
        <taxon>Noctuoidea</taxon>
        <taxon>Noctuidae</taxon>
        <taxon>Amphipyrinae</taxon>
        <taxon>Spodoptera</taxon>
    </lineage>
</organism>
<comment type="cofactor">
    <cofactor evidence="1">
        <name>Zn(2+)</name>
        <dbReference type="ChEBI" id="CHEBI:29105"/>
    </cofactor>
</comment>
<evidence type="ECO:0000256" key="8">
    <source>
        <dbReference type="ARBA" id="ARBA00022801"/>
    </source>
</evidence>
<keyword evidence="4" id="KW-0121">Carboxypeptidase</keyword>
<dbReference type="InterPro" id="IPR003146">
    <property type="entry name" value="M14A_act_pep"/>
</dbReference>
<dbReference type="Gene3D" id="3.40.630.10">
    <property type="entry name" value="Zn peptidases"/>
    <property type="match status" value="1"/>
</dbReference>
<dbReference type="Gene3D" id="3.30.70.340">
    <property type="entry name" value="Metallocarboxypeptidase-like"/>
    <property type="match status" value="1"/>
</dbReference>
<keyword evidence="13" id="KW-1015">Disulfide bond</keyword>
<reference evidence="16" key="1">
    <citation type="submission" date="2016-07" db="EMBL/GenBank/DDBJ databases">
        <authorList>
            <person name="Bretaudeau A."/>
        </authorList>
    </citation>
    <scope>NUCLEOTIDE SEQUENCE</scope>
    <source>
        <strain evidence="16">Rice</strain>
        <tissue evidence="16">Whole body</tissue>
    </source>
</reference>
<dbReference type="EMBL" id="ODYU01001461">
    <property type="protein sequence ID" value="SOQ37689.1"/>
    <property type="molecule type" value="Genomic_DNA"/>
</dbReference>
<proteinExistence type="inferred from homology"/>
<dbReference type="InterPro" id="IPR036990">
    <property type="entry name" value="M14A-like_propep"/>
</dbReference>
<keyword evidence="8" id="KW-0378">Hydrolase</keyword>